<proteinExistence type="predicted"/>
<gene>
    <name evidence="1" type="ORF">OIU80_11490</name>
</gene>
<dbReference type="RefSeq" id="WP_264287143.1">
    <property type="nucleotide sequence ID" value="NZ_JAOZEV010000007.1"/>
</dbReference>
<dbReference type="EMBL" id="JAOZEV010000007">
    <property type="protein sequence ID" value="MCV9932908.1"/>
    <property type="molecule type" value="Genomic_DNA"/>
</dbReference>
<organism evidence="1 2">
    <name type="scientific">Flavobacterium frigoritolerans</name>
    <dbReference type="NCBI Taxonomy" id="2987686"/>
    <lineage>
        <taxon>Bacteria</taxon>
        <taxon>Pseudomonadati</taxon>
        <taxon>Bacteroidota</taxon>
        <taxon>Flavobacteriia</taxon>
        <taxon>Flavobacteriales</taxon>
        <taxon>Flavobacteriaceae</taxon>
        <taxon>Flavobacterium</taxon>
    </lineage>
</organism>
<sequence>MATRTLNKKDFKGSLAKMLNYYQGVLSAIATDNLRRAVKKSDKYGALNNGILKSELFYLKRDSCITQLKQEIIEYIKTIIMIESK</sequence>
<name>A0A9X3C8T0_9FLAO</name>
<dbReference type="AlphaFoldDB" id="A0A9X3C8T0"/>
<evidence type="ECO:0000313" key="1">
    <source>
        <dbReference type="EMBL" id="MCV9932908.1"/>
    </source>
</evidence>
<accession>A0A9X3C8T0</accession>
<protein>
    <submittedName>
        <fullName evidence="1">Uncharacterized protein</fullName>
    </submittedName>
</protein>
<comment type="caution">
    <text evidence="1">The sequence shown here is derived from an EMBL/GenBank/DDBJ whole genome shotgun (WGS) entry which is preliminary data.</text>
</comment>
<evidence type="ECO:0000313" key="2">
    <source>
        <dbReference type="Proteomes" id="UP001151133"/>
    </source>
</evidence>
<reference evidence="1" key="1">
    <citation type="submission" date="2022-10" db="EMBL/GenBank/DDBJ databases">
        <title>Two novel species of Flavobacterium.</title>
        <authorList>
            <person name="Liu Q."/>
            <person name="Xin Y.-H."/>
        </authorList>
    </citation>
    <scope>NUCLEOTIDE SEQUENCE</scope>
    <source>
        <strain evidence="1">LS1R47</strain>
    </source>
</reference>
<dbReference type="Proteomes" id="UP001151133">
    <property type="component" value="Unassembled WGS sequence"/>
</dbReference>
<keyword evidence="2" id="KW-1185">Reference proteome</keyword>